<dbReference type="EMBL" id="BKCN01000026">
    <property type="protein sequence ID" value="GER05468.1"/>
    <property type="molecule type" value="Genomic_DNA"/>
</dbReference>
<evidence type="ECO:0000256" key="2">
    <source>
        <dbReference type="ARBA" id="ARBA00022898"/>
    </source>
</evidence>
<feature type="domain" description="Orn/DAP/Arg decarboxylase 2 N-terminal" evidence="3">
    <location>
        <begin position="36"/>
        <end position="103"/>
    </location>
</feature>
<dbReference type="PRINTS" id="PR01179">
    <property type="entry name" value="ODADCRBXLASE"/>
</dbReference>
<protein>
    <recommendedName>
        <fullName evidence="3">Orn/DAP/Arg decarboxylase 2 N-terminal domain-containing protein</fullName>
    </recommendedName>
</protein>
<dbReference type="InterPro" id="IPR009006">
    <property type="entry name" value="Ala_racemase/Decarboxylase_C"/>
</dbReference>
<keyword evidence="2" id="KW-0663">Pyridoxal phosphate</keyword>
<dbReference type="GO" id="GO:0009089">
    <property type="term" value="P:lysine biosynthetic process via diaminopimelate"/>
    <property type="evidence" value="ECO:0007669"/>
    <property type="project" value="TreeGrafter"/>
</dbReference>
<reference evidence="4 5" key="1">
    <citation type="submission" date="2019-09" db="EMBL/GenBank/DDBJ databases">
        <title>NBRP : Genome information of microbial organism related human and environment.</title>
        <authorList>
            <person name="Hattori M."/>
            <person name="Oshima K."/>
            <person name="Inaba H."/>
            <person name="Suda W."/>
            <person name="Sakamoto M."/>
            <person name="Iino T."/>
            <person name="Kitahara M."/>
            <person name="Oshida Y."/>
            <person name="Iida T."/>
            <person name="Kudo T."/>
            <person name="Itoh T."/>
            <person name="Ohkuma M."/>
        </authorList>
    </citation>
    <scope>NUCLEOTIDE SEQUENCE [LARGE SCALE GENOMIC DNA]</scope>
    <source>
        <strain evidence="4 5">Q-1</strain>
    </source>
</reference>
<dbReference type="InterPro" id="IPR000183">
    <property type="entry name" value="Orn/DAP/Arg_de-COase"/>
</dbReference>
<dbReference type="Gene3D" id="2.40.37.10">
    <property type="entry name" value="Lyase, Ornithine Decarboxylase, Chain A, domain 1"/>
    <property type="match status" value="1"/>
</dbReference>
<name>A0A5A7NBI4_9PROT</name>
<dbReference type="InterPro" id="IPR029066">
    <property type="entry name" value="PLP-binding_barrel"/>
</dbReference>
<dbReference type="GO" id="GO:0008836">
    <property type="term" value="F:diaminopimelate decarboxylase activity"/>
    <property type="evidence" value="ECO:0007669"/>
    <property type="project" value="TreeGrafter"/>
</dbReference>
<dbReference type="PANTHER" id="PTHR43727:SF2">
    <property type="entry name" value="GROUP IV DECARBOXYLASE"/>
    <property type="match status" value="1"/>
</dbReference>
<keyword evidence="5" id="KW-1185">Reference proteome</keyword>
<comment type="caution">
    <text evidence="4">The sequence shown here is derived from an EMBL/GenBank/DDBJ whole genome shotgun (WGS) entry which is preliminary data.</text>
</comment>
<dbReference type="AlphaFoldDB" id="A0A5A7NBI4"/>
<dbReference type="PANTHER" id="PTHR43727">
    <property type="entry name" value="DIAMINOPIMELATE DECARBOXYLASE"/>
    <property type="match status" value="1"/>
</dbReference>
<evidence type="ECO:0000256" key="1">
    <source>
        <dbReference type="ARBA" id="ARBA00001933"/>
    </source>
</evidence>
<evidence type="ECO:0000259" key="3">
    <source>
        <dbReference type="Pfam" id="PF02784"/>
    </source>
</evidence>
<dbReference type="InterPro" id="IPR022653">
    <property type="entry name" value="De-COase2_pyr-phos_BS"/>
</dbReference>
<dbReference type="Proteomes" id="UP000324996">
    <property type="component" value="Unassembled WGS sequence"/>
</dbReference>
<comment type="cofactor">
    <cofactor evidence="1">
        <name>pyridoxal 5'-phosphate</name>
        <dbReference type="ChEBI" id="CHEBI:597326"/>
    </cofactor>
</comment>
<dbReference type="InterPro" id="IPR022644">
    <property type="entry name" value="De-COase2_N"/>
</dbReference>
<dbReference type="Pfam" id="PF02784">
    <property type="entry name" value="Orn_Arg_deC_N"/>
    <property type="match status" value="1"/>
</dbReference>
<proteinExistence type="predicted"/>
<evidence type="ECO:0000313" key="5">
    <source>
        <dbReference type="Proteomes" id="UP000324996"/>
    </source>
</evidence>
<sequence>MDHFQYKKGGLHAEDVPLARIAAEVGTPVYVYSTATLCRHYQIFDEALSGTDHLTCFAVKANSNLSVLASLARLGCGADVVSGGELARALAAGIPARRIVFPGWGNCRRKWMRPLMRASTNSMWNRNPSLKPCRRWPVPRG</sequence>
<dbReference type="Gene3D" id="3.20.20.10">
    <property type="entry name" value="Alanine racemase"/>
    <property type="match status" value="1"/>
</dbReference>
<organism evidence="4 5">
    <name type="scientific">Iodidimonas nitroreducens</name>
    <dbReference type="NCBI Taxonomy" id="1236968"/>
    <lineage>
        <taxon>Bacteria</taxon>
        <taxon>Pseudomonadati</taxon>
        <taxon>Pseudomonadota</taxon>
        <taxon>Alphaproteobacteria</taxon>
        <taxon>Iodidimonadales</taxon>
        <taxon>Iodidimonadaceae</taxon>
        <taxon>Iodidimonas</taxon>
    </lineage>
</organism>
<accession>A0A5A7NBI4</accession>
<dbReference type="PROSITE" id="PS00878">
    <property type="entry name" value="ODR_DC_2_1"/>
    <property type="match status" value="1"/>
</dbReference>
<evidence type="ECO:0000313" key="4">
    <source>
        <dbReference type="EMBL" id="GER05468.1"/>
    </source>
</evidence>
<gene>
    <name evidence="4" type="ORF">JCM17846_31500</name>
</gene>
<dbReference type="SUPFAM" id="SSF51419">
    <property type="entry name" value="PLP-binding barrel"/>
    <property type="match status" value="1"/>
</dbReference>